<dbReference type="SUPFAM" id="SSF46894">
    <property type="entry name" value="C-terminal effector domain of the bipartite response regulators"/>
    <property type="match status" value="1"/>
</dbReference>
<keyword evidence="2" id="KW-0732">Signal</keyword>
<keyword evidence="1" id="KW-1133">Transmembrane helix</keyword>
<evidence type="ECO:0000313" key="4">
    <source>
        <dbReference type="Proteomes" id="UP001597011"/>
    </source>
</evidence>
<keyword evidence="1" id="KW-0812">Transmembrane</keyword>
<dbReference type="RefSeq" id="WP_379942721.1">
    <property type="nucleotide sequence ID" value="NZ_JBHTIB010000012.1"/>
</dbReference>
<evidence type="ECO:0000256" key="2">
    <source>
        <dbReference type="SAM" id="SignalP"/>
    </source>
</evidence>
<comment type="caution">
    <text evidence="3">The sequence shown here is derived from an EMBL/GenBank/DDBJ whole genome shotgun (WGS) entry which is preliminary data.</text>
</comment>
<gene>
    <name evidence="3" type="ORF">ACFQ0I_12400</name>
</gene>
<feature type="signal peptide" evidence="2">
    <location>
        <begin position="1"/>
        <end position="29"/>
    </location>
</feature>
<dbReference type="EMBL" id="JBHTIB010000012">
    <property type="protein sequence ID" value="MFD0836571.1"/>
    <property type="molecule type" value="Genomic_DNA"/>
</dbReference>
<evidence type="ECO:0000313" key="3">
    <source>
        <dbReference type="EMBL" id="MFD0836571.1"/>
    </source>
</evidence>
<reference evidence="4" key="1">
    <citation type="journal article" date="2019" name="Int. J. Syst. Evol. Microbiol.">
        <title>The Global Catalogue of Microorganisms (GCM) 10K type strain sequencing project: providing services to taxonomists for standard genome sequencing and annotation.</title>
        <authorList>
            <consortium name="The Broad Institute Genomics Platform"/>
            <consortium name="The Broad Institute Genome Sequencing Center for Infectious Disease"/>
            <person name="Wu L."/>
            <person name="Ma J."/>
        </authorList>
    </citation>
    <scope>NUCLEOTIDE SEQUENCE [LARGE SCALE GENOMIC DNA]</scope>
    <source>
        <strain evidence="4">CCUG 60529</strain>
    </source>
</reference>
<name>A0ABW3BW30_9FLAO</name>
<evidence type="ECO:0000256" key="1">
    <source>
        <dbReference type="SAM" id="Phobius"/>
    </source>
</evidence>
<sequence length="532" mass="62976">MFRSVNNKIIIKGQWVCCFLLLSLSTLYGQNSTDHKYARFVDSARFHVKNSLTKAQSFLDSIPTPIEKAIQGRVADFYALQALIQSDDGEYANLYQSYILALNYAEKEKNYRVGGRACLELFSNIYFVKKDQTAFKYLEKAKEFYMLDNYQNGLLEVELMYAYVKYLDHEYKGCNDLILPHLEKYKKVKDDAYYYLFANYMLTENYIKLNEFKKAYASFKEFQSLKNNPTIVKYNYLSFEAGINLTFAEEYSKKKQTDSTFHYLEKARNLRAYMSSDLAREYISLFADYYKNTGNIAQAKIYLDSLNVFEKEIFKNMVDASYELNKPLLKAESNLASEKDKKFWITVFSFSLFIMLAFLSIRYVVFFRKHKIKVHDFNDEISNYDYLKSNNEKLTGKVRGLEEYIANLKNEIKDISLIHELPYQKERIKELYKSLHVNSSTLLDKSENHIELVNELNVHFFKEIKLKYPQLNDSEIITCYYLFMEFKNKEIALFLNMSVRALESKRYRITKKIKLDTKKTTLVEHLQETFSH</sequence>
<keyword evidence="1" id="KW-0472">Membrane</keyword>
<accession>A0ABW3BW30</accession>
<keyword evidence="4" id="KW-1185">Reference proteome</keyword>
<protein>
    <submittedName>
        <fullName evidence="3">Helix-turn-helix transcriptional regulator</fullName>
    </submittedName>
</protein>
<feature type="chain" id="PRO_5045103721" evidence="2">
    <location>
        <begin position="30"/>
        <end position="532"/>
    </location>
</feature>
<feature type="transmembrane region" description="Helical" evidence="1">
    <location>
        <begin position="343"/>
        <end position="365"/>
    </location>
</feature>
<proteinExistence type="predicted"/>
<dbReference type="Proteomes" id="UP001597011">
    <property type="component" value="Unassembled WGS sequence"/>
</dbReference>
<dbReference type="InterPro" id="IPR016032">
    <property type="entry name" value="Sig_transdc_resp-reg_C-effctor"/>
</dbReference>
<organism evidence="3 4">
    <name type="scientific">Mariniflexile aquimaris</name>
    <dbReference type="NCBI Taxonomy" id="881009"/>
    <lineage>
        <taxon>Bacteria</taxon>
        <taxon>Pseudomonadati</taxon>
        <taxon>Bacteroidota</taxon>
        <taxon>Flavobacteriia</taxon>
        <taxon>Flavobacteriales</taxon>
        <taxon>Flavobacteriaceae</taxon>
        <taxon>Mariniflexile</taxon>
    </lineage>
</organism>